<organism evidence="3 4">
    <name type="scientific">Meripilus lineatus</name>
    <dbReference type="NCBI Taxonomy" id="2056292"/>
    <lineage>
        <taxon>Eukaryota</taxon>
        <taxon>Fungi</taxon>
        <taxon>Dikarya</taxon>
        <taxon>Basidiomycota</taxon>
        <taxon>Agaricomycotina</taxon>
        <taxon>Agaricomycetes</taxon>
        <taxon>Polyporales</taxon>
        <taxon>Meripilaceae</taxon>
        <taxon>Meripilus</taxon>
    </lineage>
</organism>
<reference evidence="3" key="1">
    <citation type="submission" date="2022-07" db="EMBL/GenBank/DDBJ databases">
        <title>Genome Sequence of Physisporinus lineatus.</title>
        <authorList>
            <person name="Buettner E."/>
        </authorList>
    </citation>
    <scope>NUCLEOTIDE SEQUENCE</scope>
    <source>
        <strain evidence="3">VT162</strain>
    </source>
</reference>
<keyword evidence="1" id="KW-0408">Iron</keyword>
<comment type="similarity">
    <text evidence="1">Belongs to the iron/ascorbate-dependent oxidoreductase family.</text>
</comment>
<dbReference type="SUPFAM" id="SSF51197">
    <property type="entry name" value="Clavaminate synthase-like"/>
    <property type="match status" value="1"/>
</dbReference>
<sequence>MLATSMFPRTLRPARFKSVFWYGSRRTLATPTQGAEFKIPLIDLSKYISATSQAEKRQTADAIVEGFRTVGFVYLEKHGIPEAQVKHTFAKSKEFFALPDEVKAKLAWEDPRSNRGYVQIGRERVTQSADADEIAKLRAKAPDYKESMEIGRDWDVTWKNQWPEESLAPGFKSTMLDFFKTCHELHTVVMRAIALGLDLDEKYFDNRIQEQYHNLRLLSYPSIRTNLLRQEGQARAGAHSGTFSMGSVLAFLVFSSGMSDYGTLTLLFQDSVGGLEVENPHTKQYQAATPIPGTIVVNAGDLLARWSNDVLRSTLHRVVAPPVERLSETEGITPARQSIAFFCNPNGGAEIDCLPTCHGAGREKKYPPVTTEDYIVGRLSATYT</sequence>
<feature type="domain" description="Fe2OG dioxygenase" evidence="2">
    <location>
        <begin position="219"/>
        <end position="345"/>
    </location>
</feature>
<proteinExistence type="inferred from homology"/>
<dbReference type="AlphaFoldDB" id="A0AAD5UTV3"/>
<gene>
    <name evidence="3" type="ORF">NLI96_g11632</name>
</gene>
<dbReference type="PANTHER" id="PTHR47990">
    <property type="entry name" value="2-OXOGLUTARATE (2OG) AND FE(II)-DEPENDENT OXYGENASE SUPERFAMILY PROTEIN-RELATED"/>
    <property type="match status" value="1"/>
</dbReference>
<evidence type="ECO:0000313" key="4">
    <source>
        <dbReference type="Proteomes" id="UP001212997"/>
    </source>
</evidence>
<evidence type="ECO:0000259" key="2">
    <source>
        <dbReference type="PROSITE" id="PS51471"/>
    </source>
</evidence>
<accession>A0AAD5UTV3</accession>
<dbReference type="PROSITE" id="PS51471">
    <property type="entry name" value="FE2OG_OXY"/>
    <property type="match status" value="1"/>
</dbReference>
<dbReference type="GO" id="GO:0046872">
    <property type="term" value="F:metal ion binding"/>
    <property type="evidence" value="ECO:0007669"/>
    <property type="project" value="UniProtKB-KW"/>
</dbReference>
<dbReference type="InterPro" id="IPR050231">
    <property type="entry name" value="Iron_ascorbate_oxido_reductase"/>
</dbReference>
<dbReference type="EMBL" id="JANAWD010000805">
    <property type="protein sequence ID" value="KAJ3475750.1"/>
    <property type="molecule type" value="Genomic_DNA"/>
</dbReference>
<name>A0AAD5UTV3_9APHY</name>
<dbReference type="Pfam" id="PF14226">
    <property type="entry name" value="DIOX_N"/>
    <property type="match status" value="1"/>
</dbReference>
<dbReference type="GO" id="GO:0016491">
    <property type="term" value="F:oxidoreductase activity"/>
    <property type="evidence" value="ECO:0007669"/>
    <property type="project" value="UniProtKB-KW"/>
</dbReference>
<dbReference type="Proteomes" id="UP001212997">
    <property type="component" value="Unassembled WGS sequence"/>
</dbReference>
<dbReference type="InterPro" id="IPR044861">
    <property type="entry name" value="IPNS-like_FE2OG_OXY"/>
</dbReference>
<keyword evidence="1" id="KW-0560">Oxidoreductase</keyword>
<dbReference type="PRINTS" id="PR00682">
    <property type="entry name" value="IPNSYNTHASE"/>
</dbReference>
<dbReference type="InterPro" id="IPR005123">
    <property type="entry name" value="Oxoglu/Fe-dep_dioxygenase_dom"/>
</dbReference>
<dbReference type="Gene3D" id="2.60.120.330">
    <property type="entry name" value="B-lactam Antibiotic, Isopenicillin N Synthase, Chain"/>
    <property type="match status" value="1"/>
</dbReference>
<dbReference type="InterPro" id="IPR026992">
    <property type="entry name" value="DIOX_N"/>
</dbReference>
<keyword evidence="4" id="KW-1185">Reference proteome</keyword>
<dbReference type="Pfam" id="PF03171">
    <property type="entry name" value="2OG-FeII_Oxy"/>
    <property type="match status" value="1"/>
</dbReference>
<evidence type="ECO:0000313" key="3">
    <source>
        <dbReference type="EMBL" id="KAJ3475750.1"/>
    </source>
</evidence>
<comment type="caution">
    <text evidence="3">The sequence shown here is derived from an EMBL/GenBank/DDBJ whole genome shotgun (WGS) entry which is preliminary data.</text>
</comment>
<keyword evidence="1" id="KW-0479">Metal-binding</keyword>
<dbReference type="InterPro" id="IPR027443">
    <property type="entry name" value="IPNS-like_sf"/>
</dbReference>
<protein>
    <recommendedName>
        <fullName evidence="2">Fe2OG dioxygenase domain-containing protein</fullName>
    </recommendedName>
</protein>
<evidence type="ECO:0000256" key="1">
    <source>
        <dbReference type="RuleBase" id="RU003682"/>
    </source>
</evidence>